<comment type="caution">
    <text evidence="3">The sequence shown here is derived from an EMBL/GenBank/DDBJ whole genome shotgun (WGS) entry which is preliminary data.</text>
</comment>
<sequence length="170" mass="18522">MTGTLYLEVDRSNGAILSYSNEQLKSSTSDFVEATEAELNYLNLLEDNVFPAGMVATLSDLQTYRAKVKAIAQGEAKVAQLKAKLAQTTLQQAQARAAVKAARASMDAFMAKAASDRGLTVPALESALAAFKARTESRTEDPVYKNGKTRSETAKMLQRMHRDSKRGRSK</sequence>
<dbReference type="RefSeq" id="WP_185819003.1">
    <property type="nucleotide sequence ID" value="NZ_JACMYG010000032.1"/>
</dbReference>
<evidence type="ECO:0000313" key="3">
    <source>
        <dbReference type="EMBL" id="MBC2692746.1"/>
    </source>
</evidence>
<feature type="compositionally biased region" description="Basic residues" evidence="2">
    <location>
        <begin position="158"/>
        <end position="170"/>
    </location>
</feature>
<dbReference type="AlphaFoldDB" id="A0A7X1GHT7"/>
<keyword evidence="1" id="KW-0175">Coiled coil</keyword>
<evidence type="ECO:0000256" key="2">
    <source>
        <dbReference type="SAM" id="MobiDB-lite"/>
    </source>
</evidence>
<organism evidence="3 4">
    <name type="scientific">Pseudomonas kielensis</name>
    <dbReference type="NCBI Taxonomy" id="2762577"/>
    <lineage>
        <taxon>Bacteria</taxon>
        <taxon>Pseudomonadati</taxon>
        <taxon>Pseudomonadota</taxon>
        <taxon>Gammaproteobacteria</taxon>
        <taxon>Pseudomonadales</taxon>
        <taxon>Pseudomonadaceae</taxon>
        <taxon>Pseudomonas</taxon>
    </lineage>
</organism>
<dbReference type="EMBL" id="JACMYG010000032">
    <property type="protein sequence ID" value="MBC2692746.1"/>
    <property type="molecule type" value="Genomic_DNA"/>
</dbReference>
<name>A0A7X1GHT7_9PSED</name>
<evidence type="ECO:0000256" key="1">
    <source>
        <dbReference type="SAM" id="Coils"/>
    </source>
</evidence>
<evidence type="ECO:0000313" key="4">
    <source>
        <dbReference type="Proteomes" id="UP000526003"/>
    </source>
</evidence>
<reference evidence="3 4" key="1">
    <citation type="submission" date="2020-08" db="EMBL/GenBank/DDBJ databases">
        <title>Pseudomonas sp. nov.</title>
        <authorList>
            <person name="Gieschler S."/>
            <person name="Fiedler G."/>
            <person name="Brinks E."/>
            <person name="Boehnlein C."/>
            <person name="Franz C.M.A.P."/>
            <person name="Kabisch J."/>
        </authorList>
    </citation>
    <scope>NUCLEOTIDE SEQUENCE [LARGE SCALE GENOMIC DNA]</scope>
    <source>
        <strain evidence="3 4">MBT-1</strain>
    </source>
</reference>
<feature type="region of interest" description="Disordered" evidence="2">
    <location>
        <begin position="138"/>
        <end position="170"/>
    </location>
</feature>
<protein>
    <submittedName>
        <fullName evidence="3">Uncharacterized protein</fullName>
    </submittedName>
</protein>
<proteinExistence type="predicted"/>
<keyword evidence="4" id="KW-1185">Reference proteome</keyword>
<dbReference type="Proteomes" id="UP000526003">
    <property type="component" value="Unassembled WGS sequence"/>
</dbReference>
<gene>
    <name evidence="3" type="ORF">H7995_23435</name>
</gene>
<feature type="coiled-coil region" evidence="1">
    <location>
        <begin position="71"/>
        <end position="98"/>
    </location>
</feature>
<feature type="compositionally biased region" description="Basic and acidic residues" evidence="2">
    <location>
        <begin position="138"/>
        <end position="153"/>
    </location>
</feature>
<accession>A0A7X1GHT7</accession>